<gene>
    <name evidence="2" type="ORF">OJ997_16100</name>
</gene>
<sequence>MLRVALLAAAVAALLVPAAAQAHWDLASDGNPKVRLDYLTTPGHPYEVFACPADGGPCTFAATGPADYEPGDTPAGTTFELRRDGAVLERSPTWRGQVQRTAPPTITGRLFATGDALAVDGTWTGGWLDDLSAQVLSACLTPEGTGCLYLPQIQGCPVPCVDVTPGTAISYGGVAGIPAAFAGRYLFVTEQRVPKDRRGLPMPVPLLWGTTYPHDLSAPSALRAVSAPVGPLGTPVTGVLLDKVAPPLPAPTVTLRQRALRAKGKLSLGRITCAAPCKVAVKVSGGGKKAFTTTFLAKAGTTAITAPVRRGNLTVRVHADGKLITSGKVTAR</sequence>
<keyword evidence="3" id="KW-1185">Reference proteome</keyword>
<protein>
    <submittedName>
        <fullName evidence="2">Uncharacterized protein</fullName>
    </submittedName>
</protein>
<name>A0A9X3ND38_9ACTN</name>
<evidence type="ECO:0000256" key="1">
    <source>
        <dbReference type="SAM" id="SignalP"/>
    </source>
</evidence>
<evidence type="ECO:0000313" key="2">
    <source>
        <dbReference type="EMBL" id="MDA0181826.1"/>
    </source>
</evidence>
<evidence type="ECO:0000313" key="3">
    <source>
        <dbReference type="Proteomes" id="UP001147653"/>
    </source>
</evidence>
<comment type="caution">
    <text evidence="2">The sequence shown here is derived from an EMBL/GenBank/DDBJ whole genome shotgun (WGS) entry which is preliminary data.</text>
</comment>
<keyword evidence="1" id="KW-0732">Signal</keyword>
<dbReference type="RefSeq" id="WP_270026180.1">
    <property type="nucleotide sequence ID" value="NZ_JAPDDP010000027.1"/>
</dbReference>
<feature type="chain" id="PRO_5040789454" evidence="1">
    <location>
        <begin position="23"/>
        <end position="332"/>
    </location>
</feature>
<feature type="signal peptide" evidence="1">
    <location>
        <begin position="1"/>
        <end position="22"/>
    </location>
</feature>
<dbReference type="Proteomes" id="UP001147653">
    <property type="component" value="Unassembled WGS sequence"/>
</dbReference>
<accession>A0A9X3ND38</accession>
<dbReference type="EMBL" id="JAPDDP010000027">
    <property type="protein sequence ID" value="MDA0181826.1"/>
    <property type="molecule type" value="Genomic_DNA"/>
</dbReference>
<organism evidence="2 3">
    <name type="scientific">Solirubrobacter phytolaccae</name>
    <dbReference type="NCBI Taxonomy" id="1404360"/>
    <lineage>
        <taxon>Bacteria</taxon>
        <taxon>Bacillati</taxon>
        <taxon>Actinomycetota</taxon>
        <taxon>Thermoleophilia</taxon>
        <taxon>Solirubrobacterales</taxon>
        <taxon>Solirubrobacteraceae</taxon>
        <taxon>Solirubrobacter</taxon>
    </lineage>
</organism>
<dbReference type="AlphaFoldDB" id="A0A9X3ND38"/>
<reference evidence="2" key="1">
    <citation type="submission" date="2022-10" db="EMBL/GenBank/DDBJ databases">
        <title>The WGS of Solirubrobacter phytolaccae KCTC 29190.</title>
        <authorList>
            <person name="Jiang Z."/>
        </authorList>
    </citation>
    <scope>NUCLEOTIDE SEQUENCE</scope>
    <source>
        <strain evidence="2">KCTC 29190</strain>
    </source>
</reference>
<proteinExistence type="predicted"/>